<protein>
    <submittedName>
        <fullName evidence="1">Unannotated protein</fullName>
    </submittedName>
</protein>
<dbReference type="EMBL" id="CAEZUE010000080">
    <property type="protein sequence ID" value="CAB4594163.1"/>
    <property type="molecule type" value="Genomic_DNA"/>
</dbReference>
<accession>A0A6J6G4G6</accession>
<proteinExistence type="predicted"/>
<reference evidence="1" key="1">
    <citation type="submission" date="2020-05" db="EMBL/GenBank/DDBJ databases">
        <authorList>
            <person name="Chiriac C."/>
            <person name="Salcher M."/>
            <person name="Ghai R."/>
            <person name="Kavagutti S V."/>
        </authorList>
    </citation>
    <scope>NUCLEOTIDE SEQUENCE</scope>
</reference>
<dbReference type="AlphaFoldDB" id="A0A6J6G4G6"/>
<name>A0A6J6G4G6_9ZZZZ</name>
<evidence type="ECO:0000313" key="1">
    <source>
        <dbReference type="EMBL" id="CAB4594163.1"/>
    </source>
</evidence>
<organism evidence="1">
    <name type="scientific">freshwater metagenome</name>
    <dbReference type="NCBI Taxonomy" id="449393"/>
    <lineage>
        <taxon>unclassified sequences</taxon>
        <taxon>metagenomes</taxon>
        <taxon>ecological metagenomes</taxon>
    </lineage>
</organism>
<gene>
    <name evidence="1" type="ORF">UFOPK1788_00696</name>
</gene>
<sequence>MGTHRPRRPAPLEPHIFDRFEGGTDPALTLQLAHDSASALVHRVKESDDPAVLQRVIDYASNNGVGELAELWAHAPAHSLPGALWRLYVVHASIVGDALFAASAHERGVELASAADAVVVGAGQPTTPADIRSLAHDILSGAFTGDVGDALDRAAAYCRIQSRGITDIVGQSELGNSALLQRALTLTDFASDFAASAKLDRQGQLH</sequence>